<protein>
    <recommendedName>
        <fullName evidence="3">cysteine dioxygenase</fullName>
        <ecNumber evidence="3">1.13.11.20</ecNumber>
    </recommendedName>
</protein>
<comment type="cofactor">
    <cofactor evidence="1">
        <name>Fe(2+)</name>
        <dbReference type="ChEBI" id="CHEBI:29033"/>
    </cofactor>
</comment>
<sequence length="662" mass="73623">MGVNVFIDRLAFAAADWCFRLHGWPIMPPLLGVYDFTAGLPPSPPSGASAYTWCLRLYGWLVTPPFMGVHVFTAGLPPSPPIGASAYTAGLLCRRCWASMTLPPACLRRRRLVPPPIRLVGHTTVHGRPRLHRRPASVAADWCLRLHGWPIMPPLLGVYDFTAGLPPSPPTGASAYTAGLLCRRCWASTTSPPACLRRRRVVPPPTRLAYYAAAVGRPRLHRRPASVAAEWCLRLHGWPIMPPLLGVHVFTAGLPPSPPTGASAYTAGLLCRRCWASTTSPPACLRRRRLVPPPTRLAYYAAAVGRLRLHRRPASVAADWCPRLYGWLVTPPFMGVHVFADRLAFAAADWIQIQICIKGIHGFKLISYAPGMDQSEHHHRLASTAADWCFRLHGWPIMPPLLGVYVFTDRLAFAAADWCFRLHGWPIMPPLLGVYVFTDRLAFAAADWCFRLYGWPLCRRCWASTSSPTGRLVRRRLVLPPARLAYYAAVVGRLRLHRPACLRRRRLVFPPARLAFMPPLLGVYVFTDRLAFAAADWCFRLHGWPIMPPLLGVYVFTDRLAFAAADWCFRLHGWPLCRRCWASTSSPTGLPSPLPTGVSACTAGLYAAVVGRLRLHRPAASSAADWCFRLHGWPIMPPLLGVYVFTDQLAFAAADWCFRLHG</sequence>
<keyword evidence="6" id="KW-0408">Iron</keyword>
<dbReference type="InterPro" id="IPR005213">
    <property type="entry name" value="HGWP_repeat"/>
</dbReference>
<dbReference type="EC" id="1.13.11.20" evidence="3"/>
<evidence type="ECO:0000313" key="8">
    <source>
        <dbReference type="EMBL" id="BAC22557.1"/>
    </source>
</evidence>
<evidence type="ECO:0000256" key="5">
    <source>
        <dbReference type="ARBA" id="ARBA00023002"/>
    </source>
</evidence>
<dbReference type="EMBL" id="AP003866">
    <property type="protein sequence ID" value="BAC55653.1"/>
    <property type="molecule type" value="Genomic_DNA"/>
</dbReference>
<keyword evidence="4" id="KW-0479">Metal-binding</keyword>
<evidence type="ECO:0000313" key="10">
    <source>
        <dbReference type="Proteomes" id="UP000000763"/>
    </source>
</evidence>
<dbReference type="Pfam" id="PF03578">
    <property type="entry name" value="HGWP"/>
    <property type="match status" value="11"/>
</dbReference>
<dbReference type="PANTHER" id="PTHR22966">
    <property type="entry name" value="2-AMINOETHANETHIOL DIOXYGENASE"/>
    <property type="match status" value="1"/>
</dbReference>
<evidence type="ECO:0000313" key="9">
    <source>
        <dbReference type="EMBL" id="BAC55653.1"/>
    </source>
</evidence>
<dbReference type="GO" id="GO:0046872">
    <property type="term" value="F:metal ion binding"/>
    <property type="evidence" value="ECO:0007669"/>
    <property type="project" value="UniProtKB-KW"/>
</dbReference>
<evidence type="ECO:0000256" key="7">
    <source>
        <dbReference type="ARBA" id="ARBA00024284"/>
    </source>
</evidence>
<proteinExistence type="inferred from homology"/>
<dbReference type="AlphaFoldDB" id="Q8H4S2"/>
<dbReference type="Proteomes" id="UP000000763">
    <property type="component" value="Chromosome 7"/>
</dbReference>
<evidence type="ECO:0000256" key="3">
    <source>
        <dbReference type="ARBA" id="ARBA00013133"/>
    </source>
</evidence>
<comment type="catalytic activity">
    <reaction evidence="7">
        <text>L-cysteine + O2 = 3-sulfino-L-alanine + H(+)</text>
        <dbReference type="Rhea" id="RHEA:20441"/>
        <dbReference type="ChEBI" id="CHEBI:15378"/>
        <dbReference type="ChEBI" id="CHEBI:15379"/>
        <dbReference type="ChEBI" id="CHEBI:35235"/>
        <dbReference type="ChEBI" id="CHEBI:61085"/>
        <dbReference type="EC" id="1.13.11.20"/>
    </reaction>
    <physiologicalReaction direction="left-to-right" evidence="7">
        <dbReference type="Rhea" id="RHEA:20442"/>
    </physiologicalReaction>
</comment>
<keyword evidence="5" id="KW-0560">Oxidoreductase</keyword>
<organism evidence="8 10">
    <name type="scientific">Oryza sativa subsp. japonica</name>
    <name type="common">Rice</name>
    <dbReference type="NCBI Taxonomy" id="39947"/>
    <lineage>
        <taxon>Eukaryota</taxon>
        <taxon>Viridiplantae</taxon>
        <taxon>Streptophyta</taxon>
        <taxon>Embryophyta</taxon>
        <taxon>Tracheophyta</taxon>
        <taxon>Spermatophyta</taxon>
        <taxon>Magnoliopsida</taxon>
        <taxon>Liliopsida</taxon>
        <taxon>Poales</taxon>
        <taxon>Poaceae</taxon>
        <taxon>BOP clade</taxon>
        <taxon>Oryzoideae</taxon>
        <taxon>Oryzeae</taxon>
        <taxon>Oryzinae</taxon>
        <taxon>Oryza</taxon>
        <taxon>Oryza sativa</taxon>
    </lineage>
</organism>
<evidence type="ECO:0000256" key="2">
    <source>
        <dbReference type="ARBA" id="ARBA00006622"/>
    </source>
</evidence>
<dbReference type="GO" id="GO:0017172">
    <property type="term" value="F:cysteine dioxygenase activity"/>
    <property type="evidence" value="ECO:0007669"/>
    <property type="project" value="UniProtKB-EC"/>
</dbReference>
<evidence type="ECO:0000256" key="4">
    <source>
        <dbReference type="ARBA" id="ARBA00022723"/>
    </source>
</evidence>
<dbReference type="EMBL" id="AP003932">
    <property type="protein sequence ID" value="BAC22557.1"/>
    <property type="molecule type" value="Genomic_DNA"/>
</dbReference>
<name>Q8H4S2_ORYSJ</name>
<evidence type="ECO:0000256" key="6">
    <source>
        <dbReference type="ARBA" id="ARBA00023004"/>
    </source>
</evidence>
<reference evidence="10" key="4">
    <citation type="journal article" date="2008" name="Nucleic Acids Res.">
        <title>The rice annotation project database (RAP-DB): 2008 update.</title>
        <authorList>
            <consortium name="The rice annotation project (RAP)"/>
        </authorList>
    </citation>
    <scope>GENOME REANNOTATION</scope>
    <source>
        <strain evidence="10">cv. Nipponbare</strain>
    </source>
</reference>
<accession>Q8H4S2</accession>
<dbReference type="InterPro" id="IPR012864">
    <property type="entry name" value="PCO/ADO"/>
</dbReference>
<reference evidence="9" key="1">
    <citation type="submission" date="2001-07" db="EMBL/GenBank/DDBJ databases">
        <title>Oryza sativa nipponbare(GA3) genomic DNA, chromosome 7, BAC clone:OJ1092_A07.</title>
        <authorList>
            <person name="Sasaki T."/>
            <person name="Matsumoto T."/>
            <person name="Yamamoto K."/>
        </authorList>
    </citation>
    <scope>NUCLEOTIDE SEQUENCE</scope>
</reference>
<dbReference type="PANTHER" id="PTHR22966:SF29">
    <property type="entry name" value="PLANT CYSTEINE OXIDASE 3"/>
    <property type="match status" value="1"/>
</dbReference>
<evidence type="ECO:0000256" key="1">
    <source>
        <dbReference type="ARBA" id="ARBA00001954"/>
    </source>
</evidence>
<comment type="similarity">
    <text evidence="2">Belongs to the cysteine dioxygenase family.</text>
</comment>
<gene>
    <name evidence="8" type="primary">OJ1773_H01.130</name>
    <name evidence="9" type="synonym">OJ1092_A07.108</name>
</gene>
<reference evidence="10" key="3">
    <citation type="journal article" date="2005" name="Nature">
        <title>The map-based sequence of the rice genome.</title>
        <authorList>
            <consortium name="International rice genome sequencing project (IRGSP)"/>
            <person name="Matsumoto T."/>
            <person name="Wu J."/>
            <person name="Kanamori H."/>
            <person name="Katayose Y."/>
            <person name="Fujisawa M."/>
            <person name="Namiki N."/>
            <person name="Mizuno H."/>
            <person name="Yamamoto K."/>
            <person name="Antonio B.A."/>
            <person name="Baba T."/>
            <person name="Sakata K."/>
            <person name="Nagamura Y."/>
            <person name="Aoki H."/>
            <person name="Arikawa K."/>
            <person name="Arita K."/>
            <person name="Bito T."/>
            <person name="Chiden Y."/>
            <person name="Fujitsuka N."/>
            <person name="Fukunaka R."/>
            <person name="Hamada M."/>
            <person name="Harada C."/>
            <person name="Hayashi A."/>
            <person name="Hijishita S."/>
            <person name="Honda M."/>
            <person name="Hosokawa S."/>
            <person name="Ichikawa Y."/>
            <person name="Idonuma A."/>
            <person name="Iijima M."/>
            <person name="Ikeda M."/>
            <person name="Ikeno M."/>
            <person name="Ito K."/>
            <person name="Ito S."/>
            <person name="Ito T."/>
            <person name="Ito Y."/>
            <person name="Ito Y."/>
            <person name="Iwabuchi A."/>
            <person name="Kamiya K."/>
            <person name="Karasawa W."/>
            <person name="Kurita K."/>
            <person name="Katagiri S."/>
            <person name="Kikuta A."/>
            <person name="Kobayashi H."/>
            <person name="Kobayashi N."/>
            <person name="Machita K."/>
            <person name="Maehara T."/>
            <person name="Masukawa M."/>
            <person name="Mizubayashi T."/>
            <person name="Mukai Y."/>
            <person name="Nagasaki H."/>
            <person name="Nagata Y."/>
            <person name="Naito S."/>
            <person name="Nakashima M."/>
            <person name="Nakama Y."/>
            <person name="Nakamichi Y."/>
            <person name="Nakamura M."/>
            <person name="Meguro A."/>
            <person name="Negishi M."/>
            <person name="Ohta I."/>
            <person name="Ohta T."/>
            <person name="Okamoto M."/>
            <person name="Ono N."/>
            <person name="Saji S."/>
            <person name="Sakaguchi M."/>
            <person name="Sakai K."/>
            <person name="Shibata M."/>
            <person name="Shimokawa T."/>
            <person name="Song J."/>
            <person name="Takazaki Y."/>
            <person name="Terasawa K."/>
            <person name="Tsugane M."/>
            <person name="Tsuji K."/>
            <person name="Ueda S."/>
            <person name="Waki K."/>
            <person name="Yamagata H."/>
            <person name="Yamamoto M."/>
            <person name="Yamamoto S."/>
            <person name="Yamane H."/>
            <person name="Yoshiki S."/>
            <person name="Yoshihara R."/>
            <person name="Yukawa K."/>
            <person name="Zhong H."/>
            <person name="Yano M."/>
            <person name="Yuan Q."/>
            <person name="Ouyang S."/>
            <person name="Liu J."/>
            <person name="Jones K.M."/>
            <person name="Gansberger K."/>
            <person name="Moffat K."/>
            <person name="Hill J."/>
            <person name="Bera J."/>
            <person name="Fadrosh D."/>
            <person name="Jin S."/>
            <person name="Johri S."/>
            <person name="Kim M."/>
            <person name="Overton L."/>
            <person name="Reardon M."/>
            <person name="Tsitrin T."/>
            <person name="Vuong H."/>
            <person name="Weaver B."/>
            <person name="Ciecko A."/>
            <person name="Tallon L."/>
            <person name="Jackson J."/>
            <person name="Pai G."/>
            <person name="Aken S.V."/>
            <person name="Utterback T."/>
            <person name="Reidmuller S."/>
            <person name="Feldblyum T."/>
            <person name="Hsiao J."/>
            <person name="Zismann V."/>
            <person name="Iobst S."/>
            <person name="de Vazeille A.R."/>
            <person name="Buell C.R."/>
            <person name="Ying K."/>
            <person name="Li Y."/>
            <person name="Lu T."/>
            <person name="Huang Y."/>
            <person name="Zhao Q."/>
            <person name="Feng Q."/>
            <person name="Zhang L."/>
            <person name="Zhu J."/>
            <person name="Weng Q."/>
            <person name="Mu J."/>
            <person name="Lu Y."/>
            <person name="Fan D."/>
            <person name="Liu Y."/>
            <person name="Guan J."/>
            <person name="Zhang Y."/>
            <person name="Yu S."/>
            <person name="Liu X."/>
            <person name="Zhang Y."/>
            <person name="Hong G."/>
            <person name="Han B."/>
            <person name="Choisne N."/>
            <person name="Demange N."/>
            <person name="Orjeda G."/>
            <person name="Samain S."/>
            <person name="Cattolico L."/>
            <person name="Pelletier E."/>
            <person name="Couloux A."/>
            <person name="Segurens B."/>
            <person name="Wincker P."/>
            <person name="D'Hont A."/>
            <person name="Scarpelli C."/>
            <person name="Weissenbach J."/>
            <person name="Salanoubat M."/>
            <person name="Quetier F."/>
            <person name="Yu Y."/>
            <person name="Kim H.R."/>
            <person name="Rambo T."/>
            <person name="Currie J."/>
            <person name="Collura K."/>
            <person name="Luo M."/>
            <person name="Yang T."/>
            <person name="Ammiraju J.S.S."/>
            <person name="Engler F."/>
            <person name="Soderlund C."/>
            <person name="Wing R.A."/>
            <person name="Palmer L.E."/>
            <person name="de la Bastide M."/>
            <person name="Spiegel L."/>
            <person name="Nascimento L."/>
            <person name="Zutavern T."/>
            <person name="O'Shaughnessy A."/>
            <person name="Dike S."/>
            <person name="Dedhia N."/>
            <person name="Preston R."/>
            <person name="Balija V."/>
            <person name="McCombie W.R."/>
            <person name="Chow T."/>
            <person name="Chen H."/>
            <person name="Chung M."/>
            <person name="Chen C."/>
            <person name="Shaw J."/>
            <person name="Wu H."/>
            <person name="Hsiao K."/>
            <person name="Chao Y."/>
            <person name="Chu M."/>
            <person name="Cheng C."/>
            <person name="Hour A."/>
            <person name="Lee P."/>
            <person name="Lin S."/>
            <person name="Lin Y."/>
            <person name="Liou J."/>
            <person name="Liu S."/>
            <person name="Hsing Y."/>
            <person name="Raghuvanshi S."/>
            <person name="Mohanty A."/>
            <person name="Bharti A.K."/>
            <person name="Gaur A."/>
            <person name="Gupta V."/>
            <person name="Kumar D."/>
            <person name="Ravi V."/>
            <person name="Vij S."/>
            <person name="Kapur A."/>
            <person name="Khurana P."/>
            <person name="Khurana P."/>
            <person name="Khurana J.P."/>
            <person name="Tyagi A.K."/>
            <person name="Gaikwad K."/>
            <person name="Singh A."/>
            <person name="Dalal V."/>
            <person name="Srivastava S."/>
            <person name="Dixit A."/>
            <person name="Pal A.K."/>
            <person name="Ghazi I.A."/>
            <person name="Yadav M."/>
            <person name="Pandit A."/>
            <person name="Bhargava A."/>
            <person name="Sureshbabu K."/>
            <person name="Batra K."/>
            <person name="Sharma T.R."/>
            <person name="Mohapatra T."/>
            <person name="Singh N.K."/>
            <person name="Messing J."/>
            <person name="Nelson A.B."/>
            <person name="Fuks G."/>
            <person name="Kavchok S."/>
            <person name="Keizer G."/>
            <person name="Linton E."/>
            <person name="Llaca V."/>
            <person name="Song R."/>
            <person name="Tanyolac B."/>
            <person name="Young S."/>
            <person name="Ho-Il K."/>
            <person name="Hahn J.H."/>
            <person name="Sangsakoo G."/>
            <person name="Vanavichit A."/>
            <person name="de Mattos Luiz.A.T."/>
            <person name="Zimmer P.D."/>
            <person name="Malone G."/>
            <person name="Dellagostin O."/>
            <person name="de Oliveira A.C."/>
            <person name="Bevan M."/>
            <person name="Bancroft I."/>
            <person name="Minx P."/>
            <person name="Cordum H."/>
            <person name="Wilson R."/>
            <person name="Cheng Z."/>
            <person name="Jin W."/>
            <person name="Jiang J."/>
            <person name="Leong S.A."/>
            <person name="Iwama H."/>
            <person name="Gojobori T."/>
            <person name="Itoh T."/>
            <person name="Niimura Y."/>
            <person name="Fujii Y."/>
            <person name="Habara T."/>
            <person name="Sakai H."/>
            <person name="Sato Y."/>
            <person name="Wilson G."/>
            <person name="Kumar K."/>
            <person name="McCouch S."/>
            <person name="Juretic N."/>
            <person name="Hoen D."/>
            <person name="Wright S."/>
            <person name="Bruskiewich R."/>
            <person name="Bureau T."/>
            <person name="Miyao A."/>
            <person name="Hirochika H."/>
            <person name="Nishikawa T."/>
            <person name="Kadowaki K."/>
            <person name="Sugiura M."/>
            <person name="Burr B."/>
            <person name="Sasaki T."/>
        </authorList>
    </citation>
    <scope>NUCLEOTIDE SEQUENCE [LARGE SCALE GENOMIC DNA]</scope>
    <source>
        <strain evidence="10">cv. Nipponbare</strain>
    </source>
</reference>
<reference evidence="8" key="2">
    <citation type="submission" date="2001-07" db="EMBL/GenBank/DDBJ databases">
        <title>Oryza sativa nipponbare(GA3) genomic DNA, chromosome 7, BAC clone:OJ1773_H01.</title>
        <authorList>
            <person name="Sasaki T."/>
            <person name="Matsumoto T."/>
            <person name="Yamamoto K."/>
        </authorList>
    </citation>
    <scope>NUCLEOTIDE SEQUENCE</scope>
</reference>